<keyword evidence="10" id="KW-0328">Glycosyltransferase</keyword>
<dbReference type="SUPFAM" id="SSF53448">
    <property type="entry name" value="Nucleotide-diphospho-sugar transferases"/>
    <property type="match status" value="1"/>
</dbReference>
<dbReference type="EMBL" id="JAJGCB010000016">
    <property type="protein sequence ID" value="KAJ8988926.1"/>
    <property type="molecule type" value="Genomic_DNA"/>
</dbReference>
<dbReference type="AlphaFoldDB" id="A0AAN6EP73"/>
<dbReference type="InterPro" id="IPR022751">
    <property type="entry name" value="Alpha_mannosyltransferase"/>
</dbReference>
<dbReference type="GO" id="GO:0046354">
    <property type="term" value="P:mannan biosynthetic process"/>
    <property type="evidence" value="ECO:0007669"/>
    <property type="project" value="TreeGrafter"/>
</dbReference>
<comment type="subcellular location">
    <subcellularLocation>
        <location evidence="1">Golgi apparatus membrane</location>
        <topology evidence="1">Single-pass type II membrane protein</topology>
    </subcellularLocation>
</comment>
<dbReference type="Pfam" id="PF11051">
    <property type="entry name" value="Mannosyl_trans3"/>
    <property type="match status" value="2"/>
</dbReference>
<dbReference type="GO" id="GO:0000026">
    <property type="term" value="F:alpha-1,2-mannosyltransferase activity"/>
    <property type="evidence" value="ECO:0007669"/>
    <property type="project" value="TreeGrafter"/>
</dbReference>
<evidence type="ECO:0000256" key="4">
    <source>
        <dbReference type="ARBA" id="ARBA00022679"/>
    </source>
</evidence>
<evidence type="ECO:0000256" key="7">
    <source>
        <dbReference type="ARBA" id="ARBA00022989"/>
    </source>
</evidence>
<evidence type="ECO:0000256" key="3">
    <source>
        <dbReference type="ARBA" id="ARBA00009105"/>
    </source>
</evidence>
<organism evidence="10 11">
    <name type="scientific">Exophiala dermatitidis</name>
    <name type="common">Black yeast-like fungus</name>
    <name type="synonym">Wangiella dermatitidis</name>
    <dbReference type="NCBI Taxonomy" id="5970"/>
    <lineage>
        <taxon>Eukaryota</taxon>
        <taxon>Fungi</taxon>
        <taxon>Dikarya</taxon>
        <taxon>Ascomycota</taxon>
        <taxon>Pezizomycotina</taxon>
        <taxon>Eurotiomycetes</taxon>
        <taxon>Chaetothyriomycetidae</taxon>
        <taxon>Chaetothyriales</taxon>
        <taxon>Herpotrichiellaceae</taxon>
        <taxon>Exophiala</taxon>
    </lineage>
</organism>
<keyword evidence="6" id="KW-0735">Signal-anchor</keyword>
<evidence type="ECO:0000256" key="2">
    <source>
        <dbReference type="ARBA" id="ARBA00004922"/>
    </source>
</evidence>
<keyword evidence="8" id="KW-0333">Golgi apparatus</keyword>
<dbReference type="GO" id="GO:0000139">
    <property type="term" value="C:Golgi membrane"/>
    <property type="evidence" value="ECO:0007669"/>
    <property type="project" value="UniProtKB-SubCell"/>
</dbReference>
<keyword evidence="9" id="KW-0472">Membrane</keyword>
<keyword evidence="4" id="KW-0808">Transferase</keyword>
<accession>A0AAN6EP73</accession>
<proteinExistence type="inferred from homology"/>
<evidence type="ECO:0000256" key="5">
    <source>
        <dbReference type="ARBA" id="ARBA00022692"/>
    </source>
</evidence>
<keyword evidence="7" id="KW-1133">Transmembrane helix</keyword>
<dbReference type="InterPro" id="IPR029044">
    <property type="entry name" value="Nucleotide-diphossugar_trans"/>
</dbReference>
<evidence type="ECO:0000313" key="11">
    <source>
        <dbReference type="Proteomes" id="UP001161757"/>
    </source>
</evidence>
<dbReference type="Proteomes" id="UP001161757">
    <property type="component" value="Unassembled WGS sequence"/>
</dbReference>
<reference evidence="10" key="1">
    <citation type="submission" date="2023-01" db="EMBL/GenBank/DDBJ databases">
        <title>Exophiala dermititidis isolated from Cystic Fibrosis Patient.</title>
        <authorList>
            <person name="Kurbessoian T."/>
            <person name="Crocker A."/>
            <person name="Murante D."/>
            <person name="Hogan D.A."/>
            <person name="Stajich J.E."/>
        </authorList>
    </citation>
    <scope>NUCLEOTIDE SEQUENCE</scope>
    <source>
        <strain evidence="10">Ex8</strain>
    </source>
</reference>
<evidence type="ECO:0000256" key="1">
    <source>
        <dbReference type="ARBA" id="ARBA00004323"/>
    </source>
</evidence>
<evidence type="ECO:0000256" key="8">
    <source>
        <dbReference type="ARBA" id="ARBA00023034"/>
    </source>
</evidence>
<comment type="caution">
    <text evidence="10">The sequence shown here is derived from an EMBL/GenBank/DDBJ whole genome shotgun (WGS) entry which is preliminary data.</text>
</comment>
<dbReference type="PANTHER" id="PTHR31646:SF1">
    <property type="entry name" value="ALPHA-1,2-MANNOSYLTRANSFERASE MNN2"/>
    <property type="match status" value="1"/>
</dbReference>
<keyword evidence="5" id="KW-0812">Transmembrane</keyword>
<name>A0AAN6EP73_EXODE</name>
<comment type="similarity">
    <text evidence="3">Belongs to the MNN1/MNT family.</text>
</comment>
<comment type="pathway">
    <text evidence="2">Protein modification; protein glycosylation.</text>
</comment>
<protein>
    <submittedName>
        <fullName evidence="10">Mannosyltransferase</fullName>
    </submittedName>
</protein>
<evidence type="ECO:0000256" key="9">
    <source>
        <dbReference type="ARBA" id="ARBA00023136"/>
    </source>
</evidence>
<gene>
    <name evidence="10" type="primary">MNN2</name>
    <name evidence="10" type="ORF">HRR80_007126</name>
</gene>
<sequence length="519" mass="59089">MLLPRPRTLSRSWHRRKGLFVAQLLGLICFVLFVHSLLPRPGQEALPAALSAPTDAKPTNPLLKSQAAFWRDLYHIISRNDPNCEHPPEAVVPQKLDIGFDPSHNHQRPDILFMDTADIRRMREAHSNFVGELKKSPPKMPYEPDTRGIVMTAGFEQLPVLVISLRMLRRTWSLLPVEVFLADAADYDAKICNEVLPTLNAKCVIFADIFQAAESRVSIERFQYKIMSVLFSSFEEVLLIDSDAFPLYDPLDLFLAQPFNRTGMVVWPDFWYASESPYYFEIANIKDIPPLNTRSAVESGELMFSKSKHSLGLMLATYYNFYGPNYYYPLLSQGAPGEGDKETFAWAATAVNEPFYPVFEPVKALGRIDSSGNFIGSAMAQHDPRPDYAIAQDRWNEHHQKTVTKSTGNNQAVKPFFIHANFPKFNPATIFGEQTRDFSAQVIGSGGPTRDSNGTWVRCWMDPVRAVEMFGFDVEKRFWEEIKGTACEYEHQFGCWKGKQGICDRVKDYWNEVFEPIQG</sequence>
<evidence type="ECO:0000256" key="6">
    <source>
        <dbReference type="ARBA" id="ARBA00022968"/>
    </source>
</evidence>
<dbReference type="PANTHER" id="PTHR31646">
    <property type="entry name" value="ALPHA-1,2-MANNOSYLTRANSFERASE MNN2"/>
    <property type="match status" value="1"/>
</dbReference>
<evidence type="ECO:0000313" key="10">
    <source>
        <dbReference type="EMBL" id="KAJ8988926.1"/>
    </source>
</evidence>